<dbReference type="PANTHER" id="PTHR35174:SF3">
    <property type="entry name" value="BLL7171 PROTEIN"/>
    <property type="match status" value="1"/>
</dbReference>
<reference evidence="3 4" key="1">
    <citation type="submission" date="2021-01" db="EMBL/GenBank/DDBJ databases">
        <title>Whole genome shotgun sequence of Actinoplanes durhamensis NBRC 14914.</title>
        <authorList>
            <person name="Komaki H."/>
            <person name="Tamura T."/>
        </authorList>
    </citation>
    <scope>NUCLEOTIDE SEQUENCE [LARGE SCALE GENOMIC DNA]</scope>
    <source>
        <strain evidence="3 4">NBRC 14914</strain>
    </source>
</reference>
<dbReference type="Gene3D" id="3.30.70.1060">
    <property type="entry name" value="Dimeric alpha+beta barrel"/>
    <property type="match status" value="1"/>
</dbReference>
<keyword evidence="4" id="KW-1185">Reference proteome</keyword>
<accession>A0ABQ3YXX3</accession>
<gene>
    <name evidence="3" type="ORF">Adu01nite_37770</name>
</gene>
<sequence>MILIQSNERSLAVWAKLSDQERMDFGRGHMELSAEMGSAGVLVASEGLADPELAKWVSVRDGRTIASDGPYAEVKEHLAGFYLIDCAGLDEAVAWAAKVPDAANTEVEVRPVLDMSQWDM</sequence>
<feature type="domain" description="YCII-related" evidence="2">
    <location>
        <begin position="1"/>
        <end position="115"/>
    </location>
</feature>
<dbReference type="InterPro" id="IPR005545">
    <property type="entry name" value="YCII"/>
</dbReference>
<dbReference type="PANTHER" id="PTHR35174">
    <property type="entry name" value="BLL7171 PROTEIN-RELATED"/>
    <property type="match status" value="1"/>
</dbReference>
<proteinExistence type="inferred from homology"/>
<evidence type="ECO:0000313" key="3">
    <source>
        <dbReference type="EMBL" id="GIE02427.1"/>
    </source>
</evidence>
<protein>
    <recommendedName>
        <fullName evidence="2">YCII-related domain-containing protein</fullName>
    </recommendedName>
</protein>
<dbReference type="SUPFAM" id="SSF54909">
    <property type="entry name" value="Dimeric alpha+beta barrel"/>
    <property type="match status" value="1"/>
</dbReference>
<dbReference type="InterPro" id="IPR011008">
    <property type="entry name" value="Dimeric_a/b-barrel"/>
</dbReference>
<comment type="similarity">
    <text evidence="1">Belongs to the YciI family.</text>
</comment>
<comment type="caution">
    <text evidence="3">The sequence shown here is derived from an EMBL/GenBank/DDBJ whole genome shotgun (WGS) entry which is preliminary data.</text>
</comment>
<evidence type="ECO:0000256" key="1">
    <source>
        <dbReference type="ARBA" id="ARBA00007689"/>
    </source>
</evidence>
<dbReference type="Pfam" id="PF03795">
    <property type="entry name" value="YCII"/>
    <property type="match status" value="1"/>
</dbReference>
<dbReference type="EMBL" id="BOML01000031">
    <property type="protein sequence ID" value="GIE02427.1"/>
    <property type="molecule type" value="Genomic_DNA"/>
</dbReference>
<organism evidence="3 4">
    <name type="scientific">Paractinoplanes durhamensis</name>
    <dbReference type="NCBI Taxonomy" id="113563"/>
    <lineage>
        <taxon>Bacteria</taxon>
        <taxon>Bacillati</taxon>
        <taxon>Actinomycetota</taxon>
        <taxon>Actinomycetes</taxon>
        <taxon>Micromonosporales</taxon>
        <taxon>Micromonosporaceae</taxon>
        <taxon>Paractinoplanes</taxon>
    </lineage>
</organism>
<dbReference type="Proteomes" id="UP000637628">
    <property type="component" value="Unassembled WGS sequence"/>
</dbReference>
<name>A0ABQ3YXX3_9ACTN</name>
<evidence type="ECO:0000259" key="2">
    <source>
        <dbReference type="Pfam" id="PF03795"/>
    </source>
</evidence>
<evidence type="ECO:0000313" key="4">
    <source>
        <dbReference type="Proteomes" id="UP000637628"/>
    </source>
</evidence>